<dbReference type="Gene3D" id="3.40.50.1820">
    <property type="entry name" value="alpha/beta hydrolase"/>
    <property type="match status" value="1"/>
</dbReference>
<dbReference type="PROSITE" id="PS50853">
    <property type="entry name" value="FN3"/>
    <property type="match status" value="6"/>
</dbReference>
<feature type="domain" description="Fibronectin type-III" evidence="3">
    <location>
        <begin position="1878"/>
        <end position="1970"/>
    </location>
</feature>
<evidence type="ECO:0000259" key="4">
    <source>
        <dbReference type="PROSITE" id="PS51820"/>
    </source>
</evidence>
<dbReference type="InterPro" id="IPR003961">
    <property type="entry name" value="FN3_dom"/>
</dbReference>
<dbReference type="Pfam" id="PF07691">
    <property type="entry name" value="PA14"/>
    <property type="match status" value="2"/>
</dbReference>
<dbReference type="NCBIfam" id="TIGR04183">
    <property type="entry name" value="Por_Secre_tail"/>
    <property type="match status" value="1"/>
</dbReference>
<dbReference type="CDD" id="cd00063">
    <property type="entry name" value="FN3"/>
    <property type="match status" value="6"/>
</dbReference>
<dbReference type="RefSeq" id="WP_092459488.1">
    <property type="nucleotide sequence ID" value="NZ_FPCJ01000001.1"/>
</dbReference>
<dbReference type="OrthoDB" id="9803616at2"/>
<dbReference type="Pfam" id="PF17963">
    <property type="entry name" value="Big_9"/>
    <property type="match status" value="1"/>
</dbReference>
<evidence type="ECO:0000256" key="1">
    <source>
        <dbReference type="ARBA" id="ARBA00022737"/>
    </source>
</evidence>
<dbReference type="PANTHER" id="PTHR13817:SF166">
    <property type="entry name" value="NEURONAL IGCAM-RELATED"/>
    <property type="match status" value="1"/>
</dbReference>
<feature type="domain" description="Fibronectin type-III" evidence="3">
    <location>
        <begin position="1035"/>
        <end position="1129"/>
    </location>
</feature>
<evidence type="ECO:0000256" key="2">
    <source>
        <dbReference type="SAM" id="SignalP"/>
    </source>
</evidence>
<sequence length="2263" mass="247799">MKKFYLSFILILGISISFSASQLHAQVLNPKDSVITYDSNHPPTLPPWDSIGKWVRTVRMNWNTNQYKCYIYRNMAFRLLFPKTWTDTSTKKYPMVIFLHGLGERGTIYDNELQLKWEGQRFLNAVNNGEYDGFVLYPQSQNGFWGEPIYSNLINIIKYMSVNSKLDLNRVYLSGLSAGGSGDWAFLTSYPTYFACAEIISAAYTELANYIDTLKYIPIWLSQGALDGNPSPYTSQQIVNLLQQAGAPITYTVYPNVGHGVWDLHYAEPDAFPYYNRANKTNPVVFYGQTLFCPQDTNNIHVTLGISPGFDGYQWRKNGVLLPDTGNTLLVTSLGTYDARIKRGNTWSYWSPTPVVIGVKPPTQTPNIQVAPHMSAVIPAPDGNTSVTLTLPSGYVSYTWKKYGTDSVVSTQQNFTTSTPGKYVALVTEAGGCSSLPSAPFTVINANGPNPPDPASNPIAIALSQTKVQLSWSQKPNPVYNETGFEIYRSLQKDTGYQLIAINPADSTVFIDSTVNPNTTYYYRIRAVDSTAGSTTTAPVSVTTLSDHIPPTPPTLQLVNVTVNSISIKWSGATDNVGVVKYWIYVNGVKSYISTDTSFMLTNLQHDSTYSIQVKALDAAGNVSSPSNQLTAIPRYYGLTYNFYTYTGSWSNLPNLSNMNPVFSGISTNFSLSPATQSTNYAFAWNGYIHIPYSGTYTFYTNSDDGSQLFISNTLVVNNDGLHSATEKSGTYTFNQPGWYPITVWYYQQTGGASLTVSWAKSSGTGSFAKSPIPDSAFMESVSPSGTLPAAPSNILATALSYRSIKVQWQDNSNDETGFEIYRATSLGGPYSIVFTAPANTTQFIDSTLQPATTYYYKIQAINNNGASGFNLADLSGLQYKYYTTTSAWSTLPNFDSLKPVATGAVSNVTLSPATQSSNYGFMWTGYIRIPTSGSYTFWTYSDDGSKLYIDTPYRFNATALVNNDGLHGMTYKSGTVNLTAGRHLITITYFQAGGGSGMQVLWGPSNNRKLIPDSVFANPNMYATTLAAPAIPAIPTQVIATANNPNQITLSWHADTGSTRFRIYRAVGDTVHFQLLAFVNGNGQAQSYQFVDSGLYANTLYTYRIAAENTLGLDAGYSSWDTATTGNHAPKILQPASSNQYQLINPNTVSQIPVKATDADDDPLTLGVLNLPSFGSFQDNGDGTGIITFTNPTMNQRGPYPGIKITVHDNHGGTDTSIMNLAVNDIYAATPVIQNQITMNVATTVDDTLNANIPTPRDYVYFTVNPMLPFMKLDTINGRQAILHLKPNYGDAGNYTISVTVTDKYGLQSSAFFNLKVNYVDPNKNYYLNFSYQTLAPAPWNNITSPQISNIKDDQGNVSSIGFHLNPAVWNAYNGGATTGNNSGVYPDNVMREYYYFGIFGAPDSVEGIFTGLDTTQSYKLTFFASSIWNGVSDNGHTVFRVGNKIDSIYVQNNTSRTISFQNLIPQSDGTLHFMMKKGSDAPVGYINALVLSSIYDNGMPPAKPYNLSVRSGNNANILSWQTNAFNTAKGFEVYRKGPADTGFILLNPNPTNGEDTTFTDPNIHGNTTYAYTIRAVNQHGYSAFSDTVSITTTTINPIISGIPNNLILAYGSADTVNFAGTADNIDSIKFTGVSLPAFVTLIDSGNNKGSLIIAPSSQNDIGSYSFTIAATTNHGGKSSTTINVQVNNKYFRTILVNVTNSYSLAPSPWNNLANWAFGNTTIPLVDNTNKPTGYSLTNVETWSGSAGFGNITYNNSGIFPDAVIQYFYVQTDTSTRHLLFSNLNPSKRYNFIFFNSSLYNASNTAIDYTTTFRIGNQIDSLNAYRNRSATVQLNGILPDQNGNITVSVKAGANSTNSILNAIVVEEYDSSSQVIIPPTDLTASINPSNAKQVVLKWRDQAWNETGYTIWRSLSKNGTYSQIASLPANSKTYIDSLVAGDTRYFYKVQAQNNNGTSDFSNVASVTTPSYAIFLNFNAREAGAGKPWNNANRFPNNGDTYTNLKDANGNLSNLILSIPQNFESENNVGVVTGNNSGIFPDQVMLGEYYLDNGLDTVVMVLSNLNVSMKYNIVFFGSLVGFGWNSISAFLINDKMTTLSVAYNSTQTTEIDNISPDQDGKITIKIINAYGTQFAILGAMVIQAYDDYDDNGQLKATQPGSPYMYLKMSNSILNTNQHDAIAYPNPFHNVIHVGIPVQKAGEDYQIRLMDVSGQIIYTRQLGTLPSGWNDVLLDLSRQQLSDGMYLLNIQSGSGQHNQTLKLIRR</sequence>
<gene>
    <name evidence="5" type="ORF">SAMN05660895_1515</name>
</gene>
<protein>
    <submittedName>
        <fullName evidence="5">Fibronectin type III domain-containing protein</fullName>
    </submittedName>
</protein>
<keyword evidence="2" id="KW-0732">Signal</keyword>
<dbReference type="PROSITE" id="PS51820">
    <property type="entry name" value="PA14"/>
    <property type="match status" value="2"/>
</dbReference>
<dbReference type="InterPro" id="IPR036116">
    <property type="entry name" value="FN3_sf"/>
</dbReference>
<accession>A0A1I7NE75</accession>
<keyword evidence="6" id="KW-1185">Reference proteome</keyword>
<dbReference type="EMBL" id="FPCJ01000001">
    <property type="protein sequence ID" value="SFV32970.1"/>
    <property type="molecule type" value="Genomic_DNA"/>
</dbReference>
<feature type="domain" description="Fibronectin type-III" evidence="3">
    <location>
        <begin position="1502"/>
        <end position="1597"/>
    </location>
</feature>
<feature type="domain" description="Fibronectin type-III" evidence="3">
    <location>
        <begin position="550"/>
        <end position="637"/>
    </location>
</feature>
<dbReference type="SUPFAM" id="SSF53474">
    <property type="entry name" value="alpha/beta-Hydrolases"/>
    <property type="match status" value="1"/>
</dbReference>
<dbReference type="SUPFAM" id="SSF49265">
    <property type="entry name" value="Fibronectin type III"/>
    <property type="match status" value="5"/>
</dbReference>
<feature type="chain" id="PRO_5011505453" evidence="2">
    <location>
        <begin position="26"/>
        <end position="2263"/>
    </location>
</feature>
<evidence type="ECO:0000259" key="3">
    <source>
        <dbReference type="PROSITE" id="PS50853"/>
    </source>
</evidence>
<organism evidence="5 6">
    <name type="scientific">Thermoflavifilum thermophilum</name>
    <dbReference type="NCBI Taxonomy" id="1393122"/>
    <lineage>
        <taxon>Bacteria</taxon>
        <taxon>Pseudomonadati</taxon>
        <taxon>Bacteroidota</taxon>
        <taxon>Chitinophagia</taxon>
        <taxon>Chitinophagales</taxon>
        <taxon>Chitinophagaceae</taxon>
        <taxon>Thermoflavifilum</taxon>
    </lineage>
</organism>
<dbReference type="InterPro" id="IPR029058">
    <property type="entry name" value="AB_hydrolase_fold"/>
</dbReference>
<feature type="domain" description="Fibronectin type-III" evidence="3">
    <location>
        <begin position="454"/>
        <end position="547"/>
    </location>
</feature>
<dbReference type="Proteomes" id="UP000199537">
    <property type="component" value="Unassembled WGS sequence"/>
</dbReference>
<dbReference type="Pfam" id="PF18962">
    <property type="entry name" value="Por_Secre_tail"/>
    <property type="match status" value="1"/>
</dbReference>
<keyword evidence="1" id="KW-0677">Repeat</keyword>
<evidence type="ECO:0000313" key="6">
    <source>
        <dbReference type="Proteomes" id="UP000199537"/>
    </source>
</evidence>
<dbReference type="InterPro" id="IPR037524">
    <property type="entry name" value="PA14/GLEYA"/>
</dbReference>
<proteinExistence type="predicted"/>
<dbReference type="Gene3D" id="2.60.120.380">
    <property type="match status" value="1"/>
</dbReference>
<dbReference type="Gene3D" id="2.60.40.10">
    <property type="entry name" value="Immunoglobulins"/>
    <property type="match status" value="7"/>
</dbReference>
<dbReference type="SMART" id="SM00060">
    <property type="entry name" value="FN3"/>
    <property type="match status" value="6"/>
</dbReference>
<dbReference type="InterPro" id="IPR011658">
    <property type="entry name" value="PA14_dom"/>
</dbReference>
<name>A0A1I7NE75_9BACT</name>
<feature type="signal peptide" evidence="2">
    <location>
        <begin position="1"/>
        <end position="25"/>
    </location>
</feature>
<dbReference type="InterPro" id="IPR013783">
    <property type="entry name" value="Ig-like_fold"/>
</dbReference>
<dbReference type="Pfam" id="PF00041">
    <property type="entry name" value="fn3"/>
    <property type="match status" value="2"/>
</dbReference>
<dbReference type="InterPro" id="IPR026444">
    <property type="entry name" value="Secre_tail"/>
</dbReference>
<feature type="domain" description="PA14" evidence="4">
    <location>
        <begin position="873"/>
        <end position="1021"/>
    </location>
</feature>
<dbReference type="SUPFAM" id="SSF56988">
    <property type="entry name" value="Anthrax protective antigen"/>
    <property type="match status" value="2"/>
</dbReference>
<reference evidence="6" key="1">
    <citation type="submission" date="2016-10" db="EMBL/GenBank/DDBJ databases">
        <authorList>
            <person name="Varghese N."/>
            <person name="Submissions S."/>
        </authorList>
    </citation>
    <scope>NUCLEOTIDE SEQUENCE [LARGE SCALE GENOMIC DNA]</scope>
    <source>
        <strain evidence="6">DSM 14807</strain>
    </source>
</reference>
<dbReference type="SMART" id="SM00758">
    <property type="entry name" value="PA14"/>
    <property type="match status" value="2"/>
</dbReference>
<dbReference type="STRING" id="1393122.SAMN05660895_1515"/>
<dbReference type="PANTHER" id="PTHR13817">
    <property type="entry name" value="TITIN"/>
    <property type="match status" value="1"/>
</dbReference>
<feature type="domain" description="PA14" evidence="4">
    <location>
        <begin position="634"/>
        <end position="777"/>
    </location>
</feature>
<dbReference type="InterPro" id="IPR050964">
    <property type="entry name" value="Striated_Muscle_Regulatory"/>
</dbReference>
<evidence type="ECO:0000313" key="5">
    <source>
        <dbReference type="EMBL" id="SFV32970.1"/>
    </source>
</evidence>
<feature type="domain" description="Fibronectin type-III" evidence="3">
    <location>
        <begin position="791"/>
        <end position="888"/>
    </location>
</feature>